<keyword evidence="7" id="KW-1185">Reference proteome</keyword>
<keyword evidence="2" id="KW-0813">Transport</keyword>
<evidence type="ECO:0000256" key="4">
    <source>
        <dbReference type="ARBA" id="ARBA00022927"/>
    </source>
</evidence>
<organism evidence="6 7">
    <name type="scientific">Morella rubra</name>
    <name type="common">Chinese bayberry</name>
    <dbReference type="NCBI Taxonomy" id="262757"/>
    <lineage>
        <taxon>Eukaryota</taxon>
        <taxon>Viridiplantae</taxon>
        <taxon>Streptophyta</taxon>
        <taxon>Embryophyta</taxon>
        <taxon>Tracheophyta</taxon>
        <taxon>Spermatophyta</taxon>
        <taxon>Magnoliopsida</taxon>
        <taxon>eudicotyledons</taxon>
        <taxon>Gunneridae</taxon>
        <taxon>Pentapetalae</taxon>
        <taxon>rosids</taxon>
        <taxon>fabids</taxon>
        <taxon>Fagales</taxon>
        <taxon>Myricaceae</taxon>
        <taxon>Morella</taxon>
    </lineage>
</organism>
<dbReference type="PANTHER" id="PTHR15922">
    <property type="entry name" value="NEUROBLASTOMA-AMPLIFIED SEQUENCE"/>
    <property type="match status" value="1"/>
</dbReference>
<reference evidence="6 7" key="1">
    <citation type="journal article" date="2019" name="Plant Biotechnol. J.">
        <title>The red bayberry genome and genetic basis of sex determination.</title>
        <authorList>
            <person name="Jia H.M."/>
            <person name="Jia H.J."/>
            <person name="Cai Q.L."/>
            <person name="Wang Y."/>
            <person name="Zhao H.B."/>
            <person name="Yang W.F."/>
            <person name="Wang G.Y."/>
            <person name="Li Y.H."/>
            <person name="Zhan D.L."/>
            <person name="Shen Y.T."/>
            <person name="Niu Q.F."/>
            <person name="Chang L."/>
            <person name="Qiu J."/>
            <person name="Zhao L."/>
            <person name="Xie H.B."/>
            <person name="Fu W.Y."/>
            <person name="Jin J."/>
            <person name="Li X.W."/>
            <person name="Jiao Y."/>
            <person name="Zhou C.C."/>
            <person name="Tu T."/>
            <person name="Chai C.Y."/>
            <person name="Gao J.L."/>
            <person name="Fan L.J."/>
            <person name="van de Weg E."/>
            <person name="Wang J.Y."/>
            <person name="Gao Z.S."/>
        </authorList>
    </citation>
    <scope>NUCLEOTIDE SEQUENCE [LARGE SCALE GENOMIC DNA]</scope>
    <source>
        <tissue evidence="6">Leaves</tissue>
    </source>
</reference>
<dbReference type="EMBL" id="RXIC02000025">
    <property type="protein sequence ID" value="KAB1205130.1"/>
    <property type="molecule type" value="Genomic_DNA"/>
</dbReference>
<evidence type="ECO:0000259" key="5">
    <source>
        <dbReference type="Pfam" id="PF08314"/>
    </source>
</evidence>
<name>A0A6A1V1F1_9ROSI</name>
<dbReference type="GO" id="GO:0070939">
    <property type="term" value="C:Dsl1/NZR complex"/>
    <property type="evidence" value="ECO:0007669"/>
    <property type="project" value="TreeGrafter"/>
</dbReference>
<feature type="domain" description="Sec39" evidence="5">
    <location>
        <begin position="938"/>
        <end position="1121"/>
    </location>
</feature>
<feature type="domain" description="Sec39" evidence="5">
    <location>
        <begin position="573"/>
        <end position="889"/>
    </location>
</feature>
<protein>
    <submittedName>
        <fullName evidence="6">Neuroblastoma-amplified sequence</fullName>
    </submittedName>
</protein>
<evidence type="ECO:0000256" key="1">
    <source>
        <dbReference type="ARBA" id="ARBA00004240"/>
    </source>
</evidence>
<dbReference type="PANTHER" id="PTHR15922:SF2">
    <property type="entry name" value="NBAS SUBUNIT OF NRZ TETHERING COMPLEX"/>
    <property type="match status" value="1"/>
</dbReference>
<dbReference type="GO" id="GO:0000149">
    <property type="term" value="F:SNARE binding"/>
    <property type="evidence" value="ECO:0007669"/>
    <property type="project" value="TreeGrafter"/>
</dbReference>
<keyword evidence="3" id="KW-0256">Endoplasmic reticulum</keyword>
<dbReference type="GO" id="GO:0006890">
    <property type="term" value="P:retrograde vesicle-mediated transport, Golgi to endoplasmic reticulum"/>
    <property type="evidence" value="ECO:0007669"/>
    <property type="project" value="InterPro"/>
</dbReference>
<sequence>MWANEGERGTFLSLLSVRGLSQLKDKWSEYKQPRTLKKLISLFISPSGERVAVAAGNQITILQKDDDYQEPCGTFTSGSLATFTAGVWSESHDILGVADDTGTLYFIKVNGEEITRITSSHLKISVPIVGLIAQNDSDDKQRSCLCNFIIVTSDGSFQLIEIGQELSASISSNLTLDNGLNLKRQLYNKVFCFDYHPELSLLVVVGGSISVSLDSSGKSGFCSISLWRRSEILDMEQLFSTQFEGSYSKPKSHMGQLARPKVLISPQVNFVATLDVRGCFHIFKLDKECFSLSSFDCRGMFDSEVTRDFVSDIVDFTWWSDHIIALARRNGIVTMLDIVGGSKVQQDDTVYSMPVLERVLQFPGQIFLLESTVFEGRYNASSFAETDALHHVELITEERFNQCDISRLQWHLISFTERSVLEMYNILISEKKYQSALDFADFHGLSKDEIIKSQWLHSSQGVHDINVFLSKIKDQVFVISECVDKVGPTEDAARALLAHGLWVTNEYRFSEPEDHECNQIWDFRMSRLQLLQFNDRLETYLGINMGSFDDIVLCRFSMQEYREFRVMPINEAAVTLAESGKIGALNLLFKRHPYSLTPFMLEILAAIPETVPIQTYGQLLPGSSPPTNVAVREEDWVECEKMVNFVNSLPKNHELGIQIRTEPMVKRCLGFSWPSTTELLRWYKHRARDIDSFTGQIENCLCLLDFAYRKGVCELQQLRDDVSYLHQLIYSDDSVGEMSINMRLVEWEQLSDYDKFRMMLKGVKEENVVKQLRDTAIPCMHNRLKSTASVSTVQVPNNHISADYNNDESFLVRWMKEIALENKLDICLMVIEEGCRDMTVEEGDFQSSSFFKNEVEAVDCALQCIYRCTVTDRWSTLAAILSKLPQLQETGTRVEGLKRRLKVAEGHIEAGRLLAFYQVPKPMNFFLESFSDGKGVKQILRLVLSKFVRRQPGHADNDWANMWRDLQCLREKAFPFVDLEYMLMEFCRGLLKAGKFSLVRNYLRGTSSVSLASEKAETLVIQAAREYFFSASSLACPEIWKARECLKLCPNSANVKAEADIIDALTVKLPNLGVTLLPMEFRQIKDPMEIIKMAITSQTGAYLHVDELIEVAKLLGLNSPEDISALEEAIAREAAVAGDLQLAFDLCLVLAKKGHGLIWDLCAAIARGPALENMDISSRKHLLGFALSHCDDESIGELLHAWKDLDMQGQCETLMMLTGTNSPKFSVQGSSTISRSVHSIQDIVHLTDHFELAQGVSGDDRDVHFDNIKNVLSAFAKNLPIENGNNLECVLRENGKLLSFAALQLPWLHELSRKEEHGKKSIPDLIPGKLYVSVRTQAVVTILSWLARNGFAPRDDLVASLVKSIIEPPVTEEEDIMGCSFLLNLADAVTGVEVIEEQLKTREDYEEIYSIMNVGMMYSFLHNSRLEYEGPSRRREMLLRKFMEKHTPLTSDEIEKIDKAQSSFWKEWKLKLEEQKRVADHSRALEKIIPGVETERFFSRDVKYIEVIVDSLIKSVKLEKKSILSDVLKIADTYGLSRTEVLLQFLSSLLVSEVWTNDDIMAEIAEFKAELIDHAVETIKTISLIVYPAIDGCNKLRLSYVYNLLSECYLHLEETRDSLPMIEPDQANMSRHRFAHFYKLMEQECRRVSFIKNLNFKNIAGLGGLNLECFSTEVYTNIDESSLEVLAKMVQNLASIYTEPLPEGLISWQDVYKHHVLNLLTTLEIRATADFRVKSPENLQGFVSQLEESYDLCKIYIKLLALSDALDTMKWYFRVITPIYRSYGSLPDNSAWQDCLIILLNYWIRLIDGVKDIISHDSPGENAIFNPEGIMGCLRIFMRLVIEDTVSPSQGWATIISYVSHGLIGDMAVDVFIFCKAMIFSGCGFGAIVEVFSIRISQQTSGSAEAGATEGYDLPHLYLTILEPTLEDLVNESHEHQNLFNLLSSLSKLEGNLEDLKRARSIVWKRMAKFSDNLQLPSSVRVYALELMQFITGRNIKGFSPELESKVIQWEGWDDLQFTVDNGETATHQGLLDDKDTSSRFTSTLVALKSSQLAAAISPSIEISPDDLLNVETTVSCFLELSGVATTDSHVDALLSILGEWEGLFIIHGDDQISAEASDAANDWSNDSWDEGWENFQEVEPVEQEMKRSSISINPLHACWTEAFRKLIMLSRLRDLLTLIDQSLSKSNGLLLDEDGAGSLCQILIGIDCFVALKMVLLLPYEAIRLQCLDAIEEKLKQGADENSETFTSGDAAVWQIFCFLELARILCEELCTIQVTGVEVIEEQLKTREDYEEIYSIMNVGMMYSFLHNSRLEYEGPSRRREMLLRKFMEKHTPLTSDEIEKIDKAQSSFWKEWKLKLEEQKRVADHSRALEKIIPGVETERFFSRDVKYIEVIVDSLIKSVKLEKKSILSDVLKIADTYGLSRTEVLLQFLSSLLVSEVWTNDDIMAEIAEFKAELIDHAVETIKTISLIVYPAIDGCNKLRLSYVYNLLSECYLHLEETRDSLPMIEPDQANMSRHRFAHFYKLMEQECRRVSFIKNLNFKNIAGLGGLNLECFSTEVYTNIDESSLEVLAKMVQNLASIYTEPLPEGLISWQDVYKHHVLNLLTTLEIRATADFRVKSPENLQGFVSQLEESYDLCKIYIKLLALSDALDTMKWYFRVITPIYRSYGSLPDNSAWQDCLIILLNYWIRLIDGVKDIISHDSPGENAIFNPEGIMGCLRIFMRLVIEDTVSPSQGWATIISYVSHGLIGDMAVDVFIFCKAMIFSGCGFGAIVEVFSIRISQQTSGSAEAGATEGYDLPHLYLTILEPTLEDLVNESHEHQNLFNLLSSLSKLEGNLEDLKRARSIVWKRMAKFSDNLQLPSSVRVYALELMQFITGRNIKGFSPELESKVIQWEGWDDLQFTVDNGETATHQGLLDDKDTSSRFTSTLVALKSSQLAAAISPSIEISPDDLLNVETTVSCFLELSGVATTDSHVDALLSILGEWEGLFIIHGDDQISAEASDAANDWSNDSWDEGWENFQEVEPVEQEMKRSSISINPLHACWTEAFRKLIMLSRLRDLLTLIDQSLSKSNGLLLDEDGAGSLCQILIGIDCFVALKMVLLLPYEAIRLQCLDAIEEKLKQGGISDTIARDHELLMLVLSSGITSTLITKSSYGTTFSCLCYMVGNLSRQCQEAQLLMITQKESNEGKSNERDNSLLFAKVIFPAFISELVKADQQILAGFLVTKYMHTNASFSLVNIAETTLRRYLDRQLHALGCQEFALEEKCDRLENTISSFREKLGNLFQSALSLLSSNVG</sequence>
<dbReference type="SUPFAM" id="SSF50978">
    <property type="entry name" value="WD40 repeat-like"/>
    <property type="match status" value="1"/>
</dbReference>
<dbReference type="InterPro" id="IPR036322">
    <property type="entry name" value="WD40_repeat_dom_sf"/>
</dbReference>
<gene>
    <name evidence="6" type="ORF">CJ030_MR7G016774</name>
</gene>
<evidence type="ECO:0000256" key="2">
    <source>
        <dbReference type="ARBA" id="ARBA00022448"/>
    </source>
</evidence>
<accession>A0A6A1V1F1</accession>
<keyword evidence="4" id="KW-0653">Protein transport</keyword>
<comment type="subcellular location">
    <subcellularLocation>
        <location evidence="1">Endoplasmic reticulum</location>
    </subcellularLocation>
</comment>
<dbReference type="InterPro" id="IPR013244">
    <property type="entry name" value="Sec39_domain"/>
</dbReference>
<comment type="caution">
    <text evidence="6">The sequence shown here is derived from an EMBL/GenBank/DDBJ whole genome shotgun (WGS) entry which is preliminary data.</text>
</comment>
<dbReference type="OrthoDB" id="19988at2759"/>
<proteinExistence type="predicted"/>
<dbReference type="GO" id="GO:0015031">
    <property type="term" value="P:protein transport"/>
    <property type="evidence" value="ECO:0007669"/>
    <property type="project" value="UniProtKB-KW"/>
</dbReference>
<evidence type="ECO:0000313" key="7">
    <source>
        <dbReference type="Proteomes" id="UP000516437"/>
    </source>
</evidence>
<evidence type="ECO:0000256" key="3">
    <source>
        <dbReference type="ARBA" id="ARBA00022824"/>
    </source>
</evidence>
<evidence type="ECO:0000313" key="6">
    <source>
        <dbReference type="EMBL" id="KAB1205130.1"/>
    </source>
</evidence>
<dbReference type="Pfam" id="PF08314">
    <property type="entry name" value="Sec39"/>
    <property type="match status" value="2"/>
</dbReference>
<dbReference type="Proteomes" id="UP000516437">
    <property type="component" value="Chromosome 7"/>
</dbReference>